<proteinExistence type="predicted"/>
<feature type="domain" description="RPW8" evidence="2">
    <location>
        <begin position="8"/>
        <end position="138"/>
    </location>
</feature>
<organism evidence="3 4">
    <name type="scientific">Jatropha curcas</name>
    <name type="common">Barbados nut</name>
    <dbReference type="NCBI Taxonomy" id="180498"/>
    <lineage>
        <taxon>Eukaryota</taxon>
        <taxon>Viridiplantae</taxon>
        <taxon>Streptophyta</taxon>
        <taxon>Embryophyta</taxon>
        <taxon>Tracheophyta</taxon>
        <taxon>Spermatophyta</taxon>
        <taxon>Magnoliopsida</taxon>
        <taxon>eudicotyledons</taxon>
        <taxon>Gunneridae</taxon>
        <taxon>Pentapetalae</taxon>
        <taxon>rosids</taxon>
        <taxon>fabids</taxon>
        <taxon>Malpighiales</taxon>
        <taxon>Euphorbiaceae</taxon>
        <taxon>Crotonoideae</taxon>
        <taxon>Jatropheae</taxon>
        <taxon>Jatropha</taxon>
    </lineage>
</organism>
<feature type="compositionally biased region" description="Basic and acidic residues" evidence="1">
    <location>
        <begin position="166"/>
        <end position="212"/>
    </location>
</feature>
<dbReference type="Pfam" id="PF05659">
    <property type="entry name" value="RPW8"/>
    <property type="match status" value="1"/>
</dbReference>
<evidence type="ECO:0000259" key="2">
    <source>
        <dbReference type="Pfam" id="PF05659"/>
    </source>
</evidence>
<evidence type="ECO:0000313" key="3">
    <source>
        <dbReference type="EMBL" id="KDP31881.1"/>
    </source>
</evidence>
<reference evidence="3 4" key="1">
    <citation type="journal article" date="2014" name="PLoS ONE">
        <title>Global Analysis of Gene Expression Profiles in Physic Nut (Jatropha curcas L.) Seedlings Exposed to Salt Stress.</title>
        <authorList>
            <person name="Zhang L."/>
            <person name="Zhang C."/>
            <person name="Wu P."/>
            <person name="Chen Y."/>
            <person name="Li M."/>
            <person name="Jiang H."/>
            <person name="Wu G."/>
        </authorList>
    </citation>
    <scope>NUCLEOTIDE SEQUENCE [LARGE SCALE GENOMIC DNA]</scope>
    <source>
        <strain evidence="4">cv. GZQX0401</strain>
        <tissue evidence="3">Young leaves</tissue>
    </source>
</reference>
<evidence type="ECO:0000313" key="4">
    <source>
        <dbReference type="Proteomes" id="UP000027138"/>
    </source>
</evidence>
<accession>A0A067K6L5</accession>
<sequence>MLILIDVAVEMVLGKLLKAVVEVKGRSDMYDSMLQSIESRIRSINPSSKRIEELNKMLARGNQEIQTVWKQIKEGEELLLKCSSETNCCSCFTKPRYMKELTELDNSLKRFYDIVMMETYREVKEIHEDVKDMKVMLKDLHDKAMKDKIPSSLDEGNSQPVSADKSILRKQEDSDSSEEVKDTRVPLETTKVNDFHEGVKDTSSKLEPPDSTKKKHTDNTTMELFMPDLQPLMAEDLLNGKDIYEEEVKHTHKKIEPSSPIKKTGDPSAIPIPAHVSLGLQNVKDIDDRKVKEACKEIESLNITKKIKDFSVHKVQSTHKKLAPLNDGEDRKNK</sequence>
<name>A0A067K6L5_JATCU</name>
<feature type="region of interest" description="Disordered" evidence="1">
    <location>
        <begin position="147"/>
        <end position="220"/>
    </location>
</feature>
<dbReference type="InterPro" id="IPR008808">
    <property type="entry name" value="Powdery_mildew-R_dom"/>
</dbReference>
<feature type="region of interest" description="Disordered" evidence="1">
    <location>
        <begin position="251"/>
        <end position="272"/>
    </location>
</feature>
<dbReference type="Proteomes" id="UP000027138">
    <property type="component" value="Unassembled WGS sequence"/>
</dbReference>
<dbReference type="OrthoDB" id="1165011at2759"/>
<evidence type="ECO:0000256" key="1">
    <source>
        <dbReference type="SAM" id="MobiDB-lite"/>
    </source>
</evidence>
<gene>
    <name evidence="3" type="ORF">JCGZ_12342</name>
</gene>
<dbReference type="EMBL" id="KK914593">
    <property type="protein sequence ID" value="KDP31881.1"/>
    <property type="molecule type" value="Genomic_DNA"/>
</dbReference>
<keyword evidence="4" id="KW-1185">Reference proteome</keyword>
<protein>
    <recommendedName>
        <fullName evidence="2">RPW8 domain-containing protein</fullName>
    </recommendedName>
</protein>
<dbReference type="AlphaFoldDB" id="A0A067K6L5"/>